<dbReference type="EMBL" id="JAENSR010000001">
    <property type="protein sequence ID" value="MBK3458256.1"/>
    <property type="molecule type" value="Genomic_DNA"/>
</dbReference>
<organism evidence="3 4">
    <name type="scientific">Pseudomonas haemolytica</name>
    <dbReference type="NCBI Taxonomy" id="2600065"/>
    <lineage>
        <taxon>Bacteria</taxon>
        <taxon>Pseudomonadati</taxon>
        <taxon>Pseudomonadota</taxon>
        <taxon>Gammaproteobacteria</taxon>
        <taxon>Pseudomonadales</taxon>
        <taxon>Pseudomonadaceae</taxon>
        <taxon>Pseudomonas</taxon>
    </lineage>
</organism>
<dbReference type="Proteomes" id="UP000620382">
    <property type="component" value="Unassembled WGS sequence"/>
</dbReference>
<comment type="caution">
    <text evidence="3">The sequence shown here is derived from an EMBL/GenBank/DDBJ whole genome shotgun (WGS) entry which is preliminary data.</text>
</comment>
<protein>
    <submittedName>
        <fullName evidence="3">Uncharacterized protein</fullName>
    </submittedName>
</protein>
<evidence type="ECO:0000313" key="3">
    <source>
        <dbReference type="EMBL" id="MRJ36892.1"/>
    </source>
</evidence>
<reference evidence="3 4" key="1">
    <citation type="submission" date="2019-08" db="EMBL/GenBank/DDBJ databases">
        <title>Pseudomonas haemolytica sp. nov. isolated from raw milk and skim milk concentrate.</title>
        <authorList>
            <person name="Hofmann K."/>
            <person name="Huptas C."/>
            <person name="Doll E."/>
            <person name="Scherer S."/>
            <person name="Wenning M."/>
        </authorList>
    </citation>
    <scope>NUCLEOTIDE SEQUENCE [LARGE SCALE GENOMIC DNA]</scope>
    <source>
        <strain evidence="3 4">DSM 108987</strain>
    </source>
</reference>
<dbReference type="EMBL" id="VOIW01000002">
    <property type="protein sequence ID" value="MRJ36892.1"/>
    <property type="molecule type" value="Genomic_DNA"/>
</dbReference>
<evidence type="ECO:0000313" key="4">
    <source>
        <dbReference type="Proteomes" id="UP000408764"/>
    </source>
</evidence>
<evidence type="ECO:0000256" key="1">
    <source>
        <dbReference type="SAM" id="MobiDB-lite"/>
    </source>
</evidence>
<dbReference type="Proteomes" id="UP000408764">
    <property type="component" value="Unassembled WGS sequence"/>
</dbReference>
<dbReference type="AlphaFoldDB" id="A0A5P1D904"/>
<proteinExistence type="predicted"/>
<keyword evidence="5" id="KW-1185">Reference proteome</keyword>
<feature type="region of interest" description="Disordered" evidence="1">
    <location>
        <begin position="24"/>
        <end position="48"/>
    </location>
</feature>
<dbReference type="OrthoDB" id="7023998at2"/>
<reference evidence="2 5" key="2">
    <citation type="submission" date="2021-01" db="EMBL/GenBank/DDBJ databases">
        <title>Antibiotic resistance and phylogeny of Pseudomonas spp. isolated over three decades from chicken meat in the Norwegian food chain.</title>
        <authorList>
            <person name="Moen B."/>
        </authorList>
    </citation>
    <scope>NUCLEOTIDE SEQUENCE [LARGE SCALE GENOMIC DNA]</scope>
    <source>
        <strain evidence="2 5">MF6766</strain>
    </source>
</reference>
<sequence length="298" mass="32433">MSVSSIQSVLPNYREPPYWPTATASTALSKPPSTESLEARNQVSPGTYAPSFNSLRHLVTRLGVVATRLIQQPSSPMAQGPVNNAQRQAPAVGKVPNFYLPDNAQNAVEQIADIVSAFYQGPTGNCVTVASIKAAMARFGHSPHQVFQKVTRLDDGFDVVMRDNYTLKITDEELEEAKYGAGFETTKPGNAVFTSAIFLFAVSAKRAQLENNDDIAKRSFETAMATLNDGEFAGEGLLRLGLKGHMVRTNIKELMRGAIGTIANNGHDLAVMGGYLDVYGNKKRLMRDMHWKAGIKLV</sequence>
<evidence type="ECO:0000313" key="2">
    <source>
        <dbReference type="EMBL" id="MBK3458256.1"/>
    </source>
</evidence>
<evidence type="ECO:0000313" key="5">
    <source>
        <dbReference type="Proteomes" id="UP000620382"/>
    </source>
</evidence>
<accession>A0A5P1D904</accession>
<dbReference type="RefSeq" id="WP_153870858.1">
    <property type="nucleotide sequence ID" value="NZ_JAEKCT010000002.1"/>
</dbReference>
<name>A0A5P1D904_9PSED</name>
<gene>
    <name evidence="3" type="ORF">FRT59_07915</name>
    <name evidence="2" type="ORF">JJD71_04165</name>
</gene>